<dbReference type="AlphaFoldDB" id="K1UM54"/>
<evidence type="ECO:0000256" key="2">
    <source>
        <dbReference type="ARBA" id="ARBA00009773"/>
    </source>
</evidence>
<comment type="caution">
    <text evidence="9">The sequence shown here is derived from an EMBL/GenBank/DDBJ whole genome shotgun (WGS) entry which is preliminary data.</text>
</comment>
<keyword evidence="4" id="KW-1003">Cell membrane</keyword>
<feature type="transmembrane region" description="Helical" evidence="8">
    <location>
        <begin position="133"/>
        <end position="156"/>
    </location>
</feature>
<evidence type="ECO:0000256" key="4">
    <source>
        <dbReference type="ARBA" id="ARBA00022475"/>
    </source>
</evidence>
<sequence>SGSSVESFLSGLAPQLAQAAMGAAGQVLNGFLALAASVYLLCGKAELLHTARLALRTALPPRTAGNVLGVFAMANKTFSGYIGGQLVDAVLVGGETFVLMLLFGIPYAPLISVVVAVTNIVPMLGPYLGAVPGAALLLFSGQPVHALEFLVIVLVVQQVDGNFIAPRILGSATGISGLWVLAAIVVGGGLFGIPGMVIGVPVLGVAANLAKAALPREPDGEKT</sequence>
<dbReference type="GO" id="GO:0055085">
    <property type="term" value="P:transmembrane transport"/>
    <property type="evidence" value="ECO:0007669"/>
    <property type="project" value="TreeGrafter"/>
</dbReference>
<organism evidence="9">
    <name type="scientific">human gut metagenome</name>
    <dbReference type="NCBI Taxonomy" id="408170"/>
    <lineage>
        <taxon>unclassified sequences</taxon>
        <taxon>metagenomes</taxon>
        <taxon>organismal metagenomes</taxon>
    </lineage>
</organism>
<dbReference type="Pfam" id="PF01594">
    <property type="entry name" value="AI-2E_transport"/>
    <property type="match status" value="1"/>
</dbReference>
<dbReference type="InterPro" id="IPR002549">
    <property type="entry name" value="AI-2E-like"/>
</dbReference>
<name>K1UM54_9ZZZZ</name>
<reference evidence="9" key="1">
    <citation type="journal article" date="2013" name="Environ. Microbiol.">
        <title>Microbiota from the distal guts of lean and obese adolescents exhibit partial functional redundancy besides clear differences in community structure.</title>
        <authorList>
            <person name="Ferrer M."/>
            <person name="Ruiz A."/>
            <person name="Lanza F."/>
            <person name="Haange S.B."/>
            <person name="Oberbach A."/>
            <person name="Till H."/>
            <person name="Bargiela R."/>
            <person name="Campoy C."/>
            <person name="Segura M.T."/>
            <person name="Richter M."/>
            <person name="von Bergen M."/>
            <person name="Seifert J."/>
            <person name="Suarez A."/>
        </authorList>
    </citation>
    <scope>NUCLEOTIDE SEQUENCE</scope>
</reference>
<keyword evidence="5 8" id="KW-0812">Transmembrane</keyword>
<dbReference type="PANTHER" id="PTHR21716:SF53">
    <property type="entry name" value="PERMEASE PERM-RELATED"/>
    <property type="match status" value="1"/>
</dbReference>
<evidence type="ECO:0000256" key="8">
    <source>
        <dbReference type="SAM" id="Phobius"/>
    </source>
</evidence>
<evidence type="ECO:0000256" key="1">
    <source>
        <dbReference type="ARBA" id="ARBA00004651"/>
    </source>
</evidence>
<gene>
    <name evidence="9" type="ORF">OBE_02804</name>
</gene>
<protein>
    <submittedName>
        <fullName evidence="9">Permease</fullName>
    </submittedName>
</protein>
<feature type="non-terminal residue" evidence="9">
    <location>
        <position position="223"/>
    </location>
</feature>
<feature type="transmembrane region" description="Helical" evidence="8">
    <location>
        <begin position="97"/>
        <end position="121"/>
    </location>
</feature>
<feature type="transmembrane region" description="Helical" evidence="8">
    <location>
        <begin position="20"/>
        <end position="42"/>
    </location>
</feature>
<comment type="similarity">
    <text evidence="2">Belongs to the autoinducer-2 exporter (AI-2E) (TC 2.A.86) family.</text>
</comment>
<keyword evidence="7 8" id="KW-0472">Membrane</keyword>
<evidence type="ECO:0000256" key="3">
    <source>
        <dbReference type="ARBA" id="ARBA00022448"/>
    </source>
</evidence>
<evidence type="ECO:0000256" key="6">
    <source>
        <dbReference type="ARBA" id="ARBA00022989"/>
    </source>
</evidence>
<dbReference type="PANTHER" id="PTHR21716">
    <property type="entry name" value="TRANSMEMBRANE PROTEIN"/>
    <property type="match status" value="1"/>
</dbReference>
<proteinExistence type="inferred from homology"/>
<dbReference type="GO" id="GO:0005886">
    <property type="term" value="C:plasma membrane"/>
    <property type="evidence" value="ECO:0007669"/>
    <property type="project" value="UniProtKB-SubCell"/>
</dbReference>
<evidence type="ECO:0000256" key="5">
    <source>
        <dbReference type="ARBA" id="ARBA00022692"/>
    </source>
</evidence>
<keyword evidence="6 8" id="KW-1133">Transmembrane helix</keyword>
<accession>K1UM54</accession>
<dbReference type="EMBL" id="AJWZ01001845">
    <property type="protein sequence ID" value="EKC72611.1"/>
    <property type="molecule type" value="Genomic_DNA"/>
</dbReference>
<evidence type="ECO:0000313" key="9">
    <source>
        <dbReference type="EMBL" id="EKC72611.1"/>
    </source>
</evidence>
<evidence type="ECO:0000256" key="7">
    <source>
        <dbReference type="ARBA" id="ARBA00023136"/>
    </source>
</evidence>
<feature type="non-terminal residue" evidence="9">
    <location>
        <position position="1"/>
    </location>
</feature>
<comment type="subcellular location">
    <subcellularLocation>
        <location evidence="1">Cell membrane</location>
        <topology evidence="1">Multi-pass membrane protein</topology>
    </subcellularLocation>
</comment>
<keyword evidence="3" id="KW-0813">Transport</keyword>